<evidence type="ECO:0000259" key="4">
    <source>
        <dbReference type="PROSITE" id="PS01124"/>
    </source>
</evidence>
<accession>A0A5C4LVK2</accession>
<keyword evidence="3" id="KW-0804">Transcription</keyword>
<feature type="domain" description="HTH araC/xylS-type" evidence="4">
    <location>
        <begin position="69"/>
        <end position="170"/>
    </location>
</feature>
<keyword evidence="1" id="KW-0805">Transcription regulation</keyword>
<comment type="caution">
    <text evidence="5">The sequence shown here is derived from an EMBL/GenBank/DDBJ whole genome shotgun (WGS) entry which is preliminary data.</text>
</comment>
<dbReference type="GO" id="GO:0003700">
    <property type="term" value="F:DNA-binding transcription factor activity"/>
    <property type="evidence" value="ECO:0007669"/>
    <property type="project" value="InterPro"/>
</dbReference>
<evidence type="ECO:0000256" key="2">
    <source>
        <dbReference type="ARBA" id="ARBA00023125"/>
    </source>
</evidence>
<evidence type="ECO:0000256" key="1">
    <source>
        <dbReference type="ARBA" id="ARBA00023015"/>
    </source>
</evidence>
<gene>
    <name evidence="5" type="ORF">FG385_26100</name>
</gene>
<evidence type="ECO:0000313" key="5">
    <source>
        <dbReference type="EMBL" id="TNC22249.1"/>
    </source>
</evidence>
<dbReference type="PANTHER" id="PTHR46796:SF12">
    <property type="entry name" value="HTH-TYPE DNA-BINDING TRANSCRIPTIONAL ACTIVATOR EUTR"/>
    <property type="match status" value="1"/>
</dbReference>
<dbReference type="EMBL" id="VDFW01000028">
    <property type="protein sequence ID" value="TNC22249.1"/>
    <property type="molecule type" value="Genomic_DNA"/>
</dbReference>
<dbReference type="Gene3D" id="1.10.10.60">
    <property type="entry name" value="Homeodomain-like"/>
    <property type="match status" value="1"/>
</dbReference>
<evidence type="ECO:0000256" key="3">
    <source>
        <dbReference type="ARBA" id="ARBA00023163"/>
    </source>
</evidence>
<dbReference type="InterPro" id="IPR050204">
    <property type="entry name" value="AraC_XylS_family_regulators"/>
</dbReference>
<dbReference type="PROSITE" id="PS01124">
    <property type="entry name" value="HTH_ARAC_FAMILY_2"/>
    <property type="match status" value="1"/>
</dbReference>
<dbReference type="InterPro" id="IPR018060">
    <property type="entry name" value="HTH_AraC"/>
</dbReference>
<reference evidence="5 6" key="1">
    <citation type="submission" date="2019-06" db="EMBL/GenBank/DDBJ databases">
        <title>Amycolatopsis alkalitolerans sp. nov., isolated from Gastrodia elata Blume.</title>
        <authorList>
            <person name="Narsing Rao M.P."/>
            <person name="Li W.J."/>
        </authorList>
    </citation>
    <scope>NUCLEOTIDE SEQUENCE [LARGE SCALE GENOMIC DNA]</scope>
    <source>
        <strain evidence="5 6">SYSUP0005</strain>
    </source>
</reference>
<dbReference type="Proteomes" id="UP000305546">
    <property type="component" value="Unassembled WGS sequence"/>
</dbReference>
<dbReference type="GO" id="GO:0043565">
    <property type="term" value="F:sequence-specific DNA binding"/>
    <property type="evidence" value="ECO:0007669"/>
    <property type="project" value="InterPro"/>
</dbReference>
<keyword evidence="2" id="KW-0238">DNA-binding</keyword>
<protein>
    <submittedName>
        <fullName evidence="5">Helix-turn-helix domain-containing protein</fullName>
    </submittedName>
</protein>
<dbReference type="SMART" id="SM00342">
    <property type="entry name" value="HTH_ARAC"/>
    <property type="match status" value="1"/>
</dbReference>
<organism evidence="5 6">
    <name type="scientific">Amycolatopsis alkalitolerans</name>
    <dbReference type="NCBI Taxonomy" id="2547244"/>
    <lineage>
        <taxon>Bacteria</taxon>
        <taxon>Bacillati</taxon>
        <taxon>Actinomycetota</taxon>
        <taxon>Actinomycetes</taxon>
        <taxon>Pseudonocardiales</taxon>
        <taxon>Pseudonocardiaceae</taxon>
        <taxon>Amycolatopsis</taxon>
    </lineage>
</organism>
<proteinExistence type="predicted"/>
<name>A0A5C4LVK2_9PSEU</name>
<evidence type="ECO:0000313" key="6">
    <source>
        <dbReference type="Proteomes" id="UP000305546"/>
    </source>
</evidence>
<dbReference type="Pfam" id="PF12833">
    <property type="entry name" value="HTH_18"/>
    <property type="match status" value="1"/>
</dbReference>
<dbReference type="PANTHER" id="PTHR46796">
    <property type="entry name" value="HTH-TYPE TRANSCRIPTIONAL ACTIVATOR RHAS-RELATED"/>
    <property type="match status" value="1"/>
</dbReference>
<sequence length="174" mass="20189">MPGRQRRGCCSTGWRTGDNRLTCAFSITPRRCSSAGLVGHLPHEFHHRIRSGAPSLLPEVSSRALECAEFVGVEIRAEPRRTISLARYAQTVNLSARELRDAFWWQWGITPAQYRRCVRLDCVHKDLRDPGLERASIADIARRWALPPTARFHRWYQSRFGEWPGETRRYARHH</sequence>
<dbReference type="AlphaFoldDB" id="A0A5C4LVK2"/>
<keyword evidence="6" id="KW-1185">Reference proteome</keyword>